<protein>
    <submittedName>
        <fullName evidence="1">Uncharacterized protein</fullName>
    </submittedName>
</protein>
<dbReference type="AlphaFoldDB" id="A9NVY2"/>
<proteinExistence type="evidence at transcript level"/>
<name>A9NVY2_PICSI</name>
<accession>A9NVY2</accession>
<evidence type="ECO:0000313" key="1">
    <source>
        <dbReference type="EMBL" id="ABK24793.1"/>
    </source>
</evidence>
<sequence length="80" mass="8673">MSEDAGLRIFHAIGHVLDPLLVGCIGVKKSAMMVLAPPVRRLEFIVASVGRWRRIVYVHNLNFDVKILASGSSAAENTSA</sequence>
<organism evidence="1">
    <name type="scientific">Picea sitchensis</name>
    <name type="common">Sitka spruce</name>
    <name type="synonym">Pinus sitchensis</name>
    <dbReference type="NCBI Taxonomy" id="3332"/>
    <lineage>
        <taxon>Eukaryota</taxon>
        <taxon>Viridiplantae</taxon>
        <taxon>Streptophyta</taxon>
        <taxon>Embryophyta</taxon>
        <taxon>Tracheophyta</taxon>
        <taxon>Spermatophyta</taxon>
        <taxon>Pinopsida</taxon>
        <taxon>Pinidae</taxon>
        <taxon>Conifers I</taxon>
        <taxon>Pinales</taxon>
        <taxon>Pinaceae</taxon>
        <taxon>Picea</taxon>
    </lineage>
</organism>
<dbReference type="EMBL" id="EF085488">
    <property type="protein sequence ID" value="ABK24793.1"/>
    <property type="molecule type" value="mRNA"/>
</dbReference>
<reference evidence="1" key="1">
    <citation type="journal article" date="2008" name="BMC Genomics">
        <title>A conifer genomics resource of 200,000 spruce (Picea spp.) ESTs and 6,464 high-quality, sequence-finished full-length cDNAs for Sitka spruce (Picea sitchensis).</title>
        <authorList>
            <person name="Ralph S.G."/>
            <person name="Chun H.J."/>
            <person name="Kolosova N."/>
            <person name="Cooper D."/>
            <person name="Oddy C."/>
            <person name="Ritland C.E."/>
            <person name="Kirkpatrick R."/>
            <person name="Moore R."/>
            <person name="Barber S."/>
            <person name="Holt R.A."/>
            <person name="Jones S.J."/>
            <person name="Marra M.A."/>
            <person name="Douglas C.J."/>
            <person name="Ritland K."/>
            <person name="Bohlmann J."/>
        </authorList>
    </citation>
    <scope>NUCLEOTIDE SEQUENCE</scope>
    <source>
        <tissue evidence="1">Green portion of the leader tissue</tissue>
    </source>
</reference>